<keyword evidence="4 5" id="KW-0472">Membrane</keyword>
<name>A0AAX1JG52_9MYCO</name>
<gene>
    <name evidence="6" type="ORF">I2456_07590</name>
</gene>
<accession>A0AAX1JG52</accession>
<organism evidence="6 7">
    <name type="scientific">Mycobacterium kubicae</name>
    <dbReference type="NCBI Taxonomy" id="120959"/>
    <lineage>
        <taxon>Bacteria</taxon>
        <taxon>Bacillati</taxon>
        <taxon>Actinomycetota</taxon>
        <taxon>Actinomycetes</taxon>
        <taxon>Mycobacteriales</taxon>
        <taxon>Mycobacteriaceae</taxon>
        <taxon>Mycobacterium</taxon>
        <taxon>Mycobacterium simiae complex</taxon>
    </lineage>
</organism>
<dbReference type="KEGG" id="mku:I2456_07590"/>
<keyword evidence="3 5" id="KW-1133">Transmembrane helix</keyword>
<evidence type="ECO:0000256" key="5">
    <source>
        <dbReference type="SAM" id="Phobius"/>
    </source>
</evidence>
<dbReference type="GO" id="GO:0016020">
    <property type="term" value="C:membrane"/>
    <property type="evidence" value="ECO:0007669"/>
    <property type="project" value="UniProtKB-SubCell"/>
</dbReference>
<feature type="transmembrane region" description="Helical" evidence="5">
    <location>
        <begin position="144"/>
        <end position="161"/>
    </location>
</feature>
<dbReference type="InterPro" id="IPR032808">
    <property type="entry name" value="DoxX"/>
</dbReference>
<reference evidence="6" key="1">
    <citation type="submission" date="2020-11" db="EMBL/GenBank/DDBJ databases">
        <title>Intraspecies plasmid and genomic variation of Mycobacterium kubicae revealed by the complete genome sequences of two clinical isolates.</title>
        <authorList>
            <person name="Hendrix J.R."/>
            <person name="Epperson L.E."/>
            <person name="Honda J.R."/>
            <person name="Strong M."/>
        </authorList>
    </citation>
    <scope>NUCLEOTIDE SEQUENCE</scope>
    <source>
        <strain evidence="6">JCM 13573</strain>
    </source>
</reference>
<feature type="transmembrane region" description="Helical" evidence="5">
    <location>
        <begin position="89"/>
        <end position="109"/>
    </location>
</feature>
<dbReference type="EMBL" id="CP065047">
    <property type="protein sequence ID" value="QPI39323.1"/>
    <property type="molecule type" value="Genomic_DNA"/>
</dbReference>
<feature type="transmembrane region" description="Helical" evidence="5">
    <location>
        <begin position="121"/>
        <end position="138"/>
    </location>
</feature>
<comment type="subcellular location">
    <subcellularLocation>
        <location evidence="1">Membrane</location>
        <topology evidence="1">Multi-pass membrane protein</topology>
    </subcellularLocation>
</comment>
<protein>
    <submittedName>
        <fullName evidence="6">DoxX family protein</fullName>
    </submittedName>
</protein>
<feature type="transmembrane region" description="Helical" evidence="5">
    <location>
        <begin position="53"/>
        <end position="77"/>
    </location>
</feature>
<dbReference type="Proteomes" id="UP000663583">
    <property type="component" value="Chromosome"/>
</dbReference>
<evidence type="ECO:0000256" key="2">
    <source>
        <dbReference type="ARBA" id="ARBA00022692"/>
    </source>
</evidence>
<evidence type="ECO:0000256" key="4">
    <source>
        <dbReference type="ARBA" id="ARBA00023136"/>
    </source>
</evidence>
<proteinExistence type="predicted"/>
<evidence type="ECO:0000256" key="1">
    <source>
        <dbReference type="ARBA" id="ARBA00004141"/>
    </source>
</evidence>
<dbReference type="AlphaFoldDB" id="A0AAX1JG52"/>
<sequence>MNAGPRRWCRSRSHFPARIGRVDDGHAIAGGVNTTALTLTKPTATGRASRQLVAYWVTTVVLASEMLAGGMCGILRIPFAREMVHHLGYPSYFDVLLGVWYALGGLALLSPGLPRLKEWAYAGATIVYTGAVVSHLAVDDPLHTLVGPLLFLVLTLTSWASRPPSRRLPSLAQTALDSPRVVNR</sequence>
<evidence type="ECO:0000313" key="7">
    <source>
        <dbReference type="Proteomes" id="UP000663583"/>
    </source>
</evidence>
<evidence type="ECO:0000256" key="3">
    <source>
        <dbReference type="ARBA" id="ARBA00022989"/>
    </source>
</evidence>
<keyword evidence="2 5" id="KW-0812">Transmembrane</keyword>
<evidence type="ECO:0000313" key="6">
    <source>
        <dbReference type="EMBL" id="QPI39323.1"/>
    </source>
</evidence>
<dbReference type="Pfam" id="PF13564">
    <property type="entry name" value="DoxX_2"/>
    <property type="match status" value="1"/>
</dbReference>